<proteinExistence type="predicted"/>
<reference evidence="2" key="1">
    <citation type="submission" date="2018-05" db="EMBL/GenBank/DDBJ databases">
        <authorList>
            <person name="Lanie J.A."/>
            <person name="Ng W.-L."/>
            <person name="Kazmierczak K.M."/>
            <person name="Andrzejewski T.M."/>
            <person name="Davidsen T.M."/>
            <person name="Wayne K.J."/>
            <person name="Tettelin H."/>
            <person name="Glass J.I."/>
            <person name="Rusch D."/>
            <person name="Podicherti R."/>
            <person name="Tsui H.-C.T."/>
            <person name="Winkler M.E."/>
        </authorList>
    </citation>
    <scope>NUCLEOTIDE SEQUENCE</scope>
</reference>
<name>A0A382L3L4_9ZZZZ</name>
<gene>
    <name evidence="2" type="ORF">METZ01_LOCUS282335</name>
</gene>
<evidence type="ECO:0000256" key="1">
    <source>
        <dbReference type="SAM" id="MobiDB-lite"/>
    </source>
</evidence>
<feature type="compositionally biased region" description="Polar residues" evidence="1">
    <location>
        <begin position="19"/>
        <end position="28"/>
    </location>
</feature>
<evidence type="ECO:0000313" key="2">
    <source>
        <dbReference type="EMBL" id="SVC29481.1"/>
    </source>
</evidence>
<organism evidence="2">
    <name type="scientific">marine metagenome</name>
    <dbReference type="NCBI Taxonomy" id="408172"/>
    <lineage>
        <taxon>unclassified sequences</taxon>
        <taxon>metagenomes</taxon>
        <taxon>ecological metagenomes</taxon>
    </lineage>
</organism>
<protein>
    <submittedName>
        <fullName evidence="2">Uncharacterized protein</fullName>
    </submittedName>
</protein>
<dbReference type="EMBL" id="UINC01083612">
    <property type="protein sequence ID" value="SVC29481.1"/>
    <property type="molecule type" value="Genomic_DNA"/>
</dbReference>
<dbReference type="AlphaFoldDB" id="A0A382L3L4"/>
<feature type="region of interest" description="Disordered" evidence="1">
    <location>
        <begin position="1"/>
        <end position="28"/>
    </location>
</feature>
<sequence length="28" mass="3048">MVTGTASKEEDRQGPEKQYPSSILNNAP</sequence>
<accession>A0A382L3L4</accession>